<comment type="caution">
    <text evidence="2">The sequence shown here is derived from an EMBL/GenBank/DDBJ whole genome shotgun (WGS) entry which is preliminary data.</text>
</comment>
<evidence type="ECO:0000313" key="2">
    <source>
        <dbReference type="EMBL" id="MFD1982469.1"/>
    </source>
</evidence>
<evidence type="ECO:0000313" key="3">
    <source>
        <dbReference type="Proteomes" id="UP001597405"/>
    </source>
</evidence>
<protein>
    <submittedName>
        <fullName evidence="2">Uncharacterized protein</fullName>
    </submittedName>
</protein>
<dbReference type="Proteomes" id="UP001597405">
    <property type="component" value="Unassembled WGS sequence"/>
</dbReference>
<reference evidence="3" key="1">
    <citation type="journal article" date="2019" name="Int. J. Syst. Evol. Microbiol.">
        <title>The Global Catalogue of Microorganisms (GCM) 10K type strain sequencing project: providing services to taxonomists for standard genome sequencing and annotation.</title>
        <authorList>
            <consortium name="The Broad Institute Genomics Platform"/>
            <consortium name="The Broad Institute Genome Sequencing Center for Infectious Disease"/>
            <person name="Wu L."/>
            <person name="Ma J."/>
        </authorList>
    </citation>
    <scope>NUCLEOTIDE SEQUENCE [LARGE SCALE GENOMIC DNA]</scope>
    <source>
        <strain evidence="3">CGMCC 1.16225</strain>
    </source>
</reference>
<evidence type="ECO:0000256" key="1">
    <source>
        <dbReference type="SAM" id="MobiDB-lite"/>
    </source>
</evidence>
<sequence length="122" mass="13702">MKELFEGTLGAREQKLSAGIDRRKRLGNSGAKPPEEQRYAIPGGRPQQPSRADAGSEQAKRRLCDQIRGTDIEAWLAAADPQNLWFNTAVGQEFQRRGWGLKWLRERMANERLASIGKEATP</sequence>
<organism evidence="2 3">
    <name type="scientific">Mesorhizobium newzealandense</name>
    <dbReference type="NCBI Taxonomy" id="1300302"/>
    <lineage>
        <taxon>Bacteria</taxon>
        <taxon>Pseudomonadati</taxon>
        <taxon>Pseudomonadota</taxon>
        <taxon>Alphaproteobacteria</taxon>
        <taxon>Hyphomicrobiales</taxon>
        <taxon>Phyllobacteriaceae</taxon>
        <taxon>Mesorhizobium</taxon>
    </lineage>
</organism>
<dbReference type="RefSeq" id="WP_379095299.1">
    <property type="nucleotide sequence ID" value="NZ_JBHUGZ010000005.1"/>
</dbReference>
<accession>A0ABW4U9Y3</accession>
<keyword evidence="3" id="KW-1185">Reference proteome</keyword>
<name>A0ABW4U9Y3_9HYPH</name>
<feature type="region of interest" description="Disordered" evidence="1">
    <location>
        <begin position="16"/>
        <end position="61"/>
    </location>
</feature>
<dbReference type="EMBL" id="JBHUGZ010000005">
    <property type="protein sequence ID" value="MFD1982469.1"/>
    <property type="molecule type" value="Genomic_DNA"/>
</dbReference>
<proteinExistence type="predicted"/>
<gene>
    <name evidence="2" type="ORF">ACFSOZ_07220</name>
</gene>